<evidence type="ECO:0008006" key="4">
    <source>
        <dbReference type="Google" id="ProtNLM"/>
    </source>
</evidence>
<keyword evidence="1" id="KW-0732">Signal</keyword>
<gene>
    <name evidence="2" type="ORF">M2127_002189</name>
</gene>
<evidence type="ECO:0000256" key="1">
    <source>
        <dbReference type="SAM" id="SignalP"/>
    </source>
</evidence>
<reference evidence="2" key="1">
    <citation type="submission" date="2023-04" db="EMBL/GenBank/DDBJ databases">
        <title>Genome Encyclopedia of Bacteria and Archaea VI: Functional Genomics of Type Strains.</title>
        <authorList>
            <person name="Whitman W."/>
        </authorList>
    </citation>
    <scope>NUCLEOTIDE SEQUENCE</scope>
    <source>
        <strain evidence="2">Enz.4-51</strain>
    </source>
</reference>
<protein>
    <recommendedName>
        <fullName evidence="4">Outer membrane protein beta-barrel domain-containing protein</fullName>
    </recommendedName>
</protein>
<feature type="signal peptide" evidence="1">
    <location>
        <begin position="1"/>
        <end position="29"/>
    </location>
</feature>
<dbReference type="AlphaFoldDB" id="A0AA43MAY5"/>
<dbReference type="Proteomes" id="UP001161160">
    <property type="component" value="Unassembled WGS sequence"/>
</dbReference>
<proteinExistence type="predicted"/>
<evidence type="ECO:0000313" key="3">
    <source>
        <dbReference type="Proteomes" id="UP001161160"/>
    </source>
</evidence>
<evidence type="ECO:0000313" key="2">
    <source>
        <dbReference type="EMBL" id="MDH6504860.1"/>
    </source>
</evidence>
<comment type="caution">
    <text evidence="2">The sequence shown here is derived from an EMBL/GenBank/DDBJ whole genome shotgun (WGS) entry which is preliminary data.</text>
</comment>
<accession>A0AA43MAY5</accession>
<dbReference type="RefSeq" id="WP_280767396.1">
    <property type="nucleotide sequence ID" value="NZ_JARXYE010000001.1"/>
</dbReference>
<dbReference type="Pfam" id="PF20367">
    <property type="entry name" value="DUF6662"/>
    <property type="match status" value="1"/>
</dbReference>
<keyword evidence="3" id="KW-1185">Reference proteome</keyword>
<organism evidence="2 3">
    <name type="scientific">Polynucleobacter sphagniphilus</name>
    <dbReference type="NCBI Taxonomy" id="1743169"/>
    <lineage>
        <taxon>Bacteria</taxon>
        <taxon>Pseudomonadati</taxon>
        <taxon>Pseudomonadota</taxon>
        <taxon>Betaproteobacteria</taxon>
        <taxon>Burkholderiales</taxon>
        <taxon>Burkholderiaceae</taxon>
        <taxon>Polynucleobacter</taxon>
    </lineage>
</organism>
<name>A0AA43MAY5_9BURK</name>
<dbReference type="InterPro" id="IPR046603">
    <property type="entry name" value="DUF6662"/>
</dbReference>
<feature type="chain" id="PRO_5041460305" description="Outer membrane protein beta-barrel domain-containing protein" evidence="1">
    <location>
        <begin position="30"/>
        <end position="307"/>
    </location>
</feature>
<dbReference type="EMBL" id="JARXYA010000017">
    <property type="protein sequence ID" value="MDH6504860.1"/>
    <property type="molecule type" value="Genomic_DNA"/>
</dbReference>
<sequence>MKTMKLTIKRLLTFCLLIATALSFSFAYAGEGAFGWIYTLDLQPQGKWEFEQRLQLNQQQAAGNYDAWTARTELEYGATNDLQLAGYVNSYFTSANQNYTNPEACEEASSCTGGYGVPSSHDPATPYRKGGLEGGSLEAIYRITNPVTSPVGLGLYLEPTWGKNKDELEARVLLQSNFIDDRLILAGNIVAANERLKFIENGNVPESMLDFLVGASYRFAPKWSAGVEARFHNDYSELNLKNQVQRATFLGPNIHYASKDWWITGAWRYQLAGGTCMGGGEAECSGARVWDSHSVNEFIVKVGFPLN</sequence>